<evidence type="ECO:0008006" key="9">
    <source>
        <dbReference type="Google" id="ProtNLM"/>
    </source>
</evidence>
<accession>A0ABN8PIY9</accession>
<organism evidence="7 8">
    <name type="scientific">Porites evermanni</name>
    <dbReference type="NCBI Taxonomy" id="104178"/>
    <lineage>
        <taxon>Eukaryota</taxon>
        <taxon>Metazoa</taxon>
        <taxon>Cnidaria</taxon>
        <taxon>Anthozoa</taxon>
        <taxon>Hexacorallia</taxon>
        <taxon>Scleractinia</taxon>
        <taxon>Fungiina</taxon>
        <taxon>Poritidae</taxon>
        <taxon>Porites</taxon>
    </lineage>
</organism>
<dbReference type="Pfam" id="PF23141">
    <property type="entry name" value="Ig_NOMO"/>
    <property type="match status" value="1"/>
</dbReference>
<feature type="domain" description="NOMO fifth transthyretin-like" evidence="6">
    <location>
        <begin position="363"/>
        <end position="451"/>
    </location>
</feature>
<dbReference type="InterPro" id="IPR055074">
    <property type="entry name" value="NOMO1-3_2nd"/>
</dbReference>
<dbReference type="InterPro" id="IPR051417">
    <property type="entry name" value="SDr/BOS_complex"/>
</dbReference>
<evidence type="ECO:0000259" key="5">
    <source>
        <dbReference type="Pfam" id="PF23141"/>
    </source>
</evidence>
<reference evidence="7 8" key="1">
    <citation type="submission" date="2022-05" db="EMBL/GenBank/DDBJ databases">
        <authorList>
            <consortium name="Genoscope - CEA"/>
            <person name="William W."/>
        </authorList>
    </citation>
    <scope>NUCLEOTIDE SEQUENCE [LARGE SCALE GENOMIC DNA]</scope>
</reference>
<feature type="domain" description="NOMO second beta-sandwich" evidence="4">
    <location>
        <begin position="71"/>
        <end position="158"/>
    </location>
</feature>
<feature type="domain" description="NOMO-like N-terminal beta-sandwich" evidence="3">
    <location>
        <begin position="2"/>
        <end position="69"/>
    </location>
</feature>
<feature type="domain" description="NOMO seventh transthyretin-like" evidence="5">
    <location>
        <begin position="527"/>
        <end position="596"/>
    </location>
</feature>
<evidence type="ECO:0000256" key="1">
    <source>
        <dbReference type="ARBA" id="ARBA00022729"/>
    </source>
</evidence>
<keyword evidence="1" id="KW-0732">Signal</keyword>
<proteinExistence type="predicted"/>
<sequence length="664" mass="72163">MKLLTKQGIIKSQTECAPNNGYFLIPLYDKGTFVLKIEPPVGWSFDPSSVELNIDGSTDKCSQGEDINFIFTGFMLSGKVGVISKGREIGPAGVEISLHVTSGDKERKTVTTEGGFFSFARVMPGKYQVKASHMPLGAETEVVVKSDNVNVVDKMIVSGYDVKGHVLSDGEPIQDYFRLLVSLFVNLKNLPGCEEIPSDVIENIKKKTDIDTPLCRVKSGVDGLFVFPSVPSGEYTLVPYYQGELITFDVVPSKLTFSVNYKSVTPFQVHGFSVTGHILTPEGQGIGDFSISAGEGLTATTTAEGVYVLNNVTAGGYTIQVRIFSKKGFHGVKRLIKISVNVTHETQKLTTRPLISINRWCNQVLFTSFPRTPAAGLKGRKMILQTEGASIAARSMSTSVDANGAFCFKVAAGVHSIQPIITLQEVNAGLALTPKEQVVTVTSGPVLGITFSQFRATVTGSVKCIGGLCAGVSVSLQSVSNPSLAKLDTKVSGGSFVVKDVFPGHYKATVLEESWCWQNETIEFQVSETDTSELFFSQGSGKDNKDFFDLQKGTNTFCLKEPGVYNLIPRSCHQFDQEVFIYNTSAPSVLTLTAVKHLLSGVIKTLTQTNDITVNIRSLKSKEVTTIGPLKLETQKQEQGGDPSKSKQKDVKQELLYNFSHWGR</sequence>
<dbReference type="Pfam" id="PF22904">
    <property type="entry name" value="NOMO1-like_2nd"/>
    <property type="match status" value="1"/>
</dbReference>
<evidence type="ECO:0000313" key="7">
    <source>
        <dbReference type="EMBL" id="CAH3144896.1"/>
    </source>
</evidence>
<dbReference type="Pfam" id="PF23194">
    <property type="entry name" value="NOMO_5th"/>
    <property type="match status" value="1"/>
</dbReference>
<dbReference type="Gene3D" id="2.60.40.1120">
    <property type="entry name" value="Carboxypeptidase-like, regulatory domain"/>
    <property type="match status" value="1"/>
</dbReference>
<dbReference type="Pfam" id="PF22898">
    <property type="entry name" value="NOMO1-like_1st"/>
    <property type="match status" value="1"/>
</dbReference>
<evidence type="ECO:0000259" key="3">
    <source>
        <dbReference type="Pfam" id="PF22898"/>
    </source>
</evidence>
<dbReference type="SUPFAM" id="SSF49452">
    <property type="entry name" value="Starch-binding domain-like"/>
    <property type="match status" value="1"/>
</dbReference>
<dbReference type="InterPro" id="IPR056319">
    <property type="entry name" value="NOMO_7th"/>
</dbReference>
<dbReference type="InterPro" id="IPR055075">
    <property type="entry name" value="NOMO-like_N"/>
</dbReference>
<evidence type="ECO:0000259" key="6">
    <source>
        <dbReference type="Pfam" id="PF23194"/>
    </source>
</evidence>
<evidence type="ECO:0000313" key="8">
    <source>
        <dbReference type="Proteomes" id="UP001159427"/>
    </source>
</evidence>
<gene>
    <name evidence="7" type="ORF">PEVE_00043328</name>
</gene>
<dbReference type="InterPro" id="IPR056190">
    <property type="entry name" value="NOMO_5th"/>
</dbReference>
<dbReference type="PANTHER" id="PTHR23303:SF14">
    <property type="entry name" value="BOS COMPLEX SUBUNIT NOMO1-RELATED"/>
    <property type="match status" value="1"/>
</dbReference>
<dbReference type="PANTHER" id="PTHR23303">
    <property type="entry name" value="CARBOXYPEPTIDASE REGULATORY REGION-CONTAINING"/>
    <property type="match status" value="1"/>
</dbReference>
<dbReference type="SUPFAM" id="SSF117074">
    <property type="entry name" value="Hypothetical protein PA1324"/>
    <property type="match status" value="1"/>
</dbReference>
<dbReference type="InterPro" id="IPR013784">
    <property type="entry name" value="Carb-bd-like_fold"/>
</dbReference>
<keyword evidence="8" id="KW-1185">Reference proteome</keyword>
<evidence type="ECO:0000259" key="4">
    <source>
        <dbReference type="Pfam" id="PF22904"/>
    </source>
</evidence>
<comment type="caution">
    <text evidence="7">The sequence shown here is derived from an EMBL/GenBank/DDBJ whole genome shotgun (WGS) entry which is preliminary data.</text>
</comment>
<evidence type="ECO:0000256" key="2">
    <source>
        <dbReference type="SAM" id="MobiDB-lite"/>
    </source>
</evidence>
<dbReference type="Proteomes" id="UP001159427">
    <property type="component" value="Unassembled WGS sequence"/>
</dbReference>
<feature type="region of interest" description="Disordered" evidence="2">
    <location>
        <begin position="633"/>
        <end position="652"/>
    </location>
</feature>
<name>A0ABN8PIY9_9CNID</name>
<protein>
    <recommendedName>
        <fullName evidence="9">Nodal modulator 1</fullName>
    </recommendedName>
</protein>
<dbReference type="EMBL" id="CALNXI010000880">
    <property type="protein sequence ID" value="CAH3144896.1"/>
    <property type="molecule type" value="Genomic_DNA"/>
</dbReference>